<reference evidence="10" key="1">
    <citation type="submission" date="2016-10" db="EMBL/GenBank/DDBJ databases">
        <authorList>
            <person name="Varghese N."/>
            <person name="Submissions S."/>
        </authorList>
    </citation>
    <scope>NUCLEOTIDE SEQUENCE [LARGE SCALE GENOMIC DNA]</scope>
    <source>
        <strain evidence="10">DSM 25030</strain>
    </source>
</reference>
<comment type="subcellular location">
    <subcellularLocation>
        <location evidence="1 7">Cell outer membrane</location>
        <topology evidence="1 7">Multi-pass membrane protein</topology>
    </subcellularLocation>
</comment>
<dbReference type="PROSITE" id="PS52016">
    <property type="entry name" value="TONB_DEPENDENT_REC_3"/>
    <property type="match status" value="1"/>
</dbReference>
<dbReference type="AlphaFoldDB" id="A0A1H2RCU1"/>
<keyword evidence="5 7" id="KW-0472">Membrane</keyword>
<evidence type="ECO:0000256" key="5">
    <source>
        <dbReference type="ARBA" id="ARBA00023136"/>
    </source>
</evidence>
<dbReference type="GO" id="GO:0009279">
    <property type="term" value="C:cell outer membrane"/>
    <property type="evidence" value="ECO:0007669"/>
    <property type="project" value="UniProtKB-SubCell"/>
</dbReference>
<name>A0A1H2RCU1_9FLAO</name>
<dbReference type="OrthoDB" id="9768177at2"/>
<dbReference type="SUPFAM" id="SSF56935">
    <property type="entry name" value="Porins"/>
    <property type="match status" value="1"/>
</dbReference>
<evidence type="ECO:0000256" key="2">
    <source>
        <dbReference type="ARBA" id="ARBA00022448"/>
    </source>
</evidence>
<keyword evidence="2 7" id="KW-0813">Transport</keyword>
<gene>
    <name evidence="9" type="ORF">SAMN04487892_0585</name>
</gene>
<evidence type="ECO:0000256" key="6">
    <source>
        <dbReference type="ARBA" id="ARBA00023237"/>
    </source>
</evidence>
<keyword evidence="3 7" id="KW-1134">Transmembrane beta strand</keyword>
<dbReference type="Proteomes" id="UP000199592">
    <property type="component" value="Unassembled WGS sequence"/>
</dbReference>
<proteinExistence type="inferred from homology"/>
<feature type="domain" description="TonB-dependent receptor plug" evidence="8">
    <location>
        <begin position="129"/>
        <end position="254"/>
    </location>
</feature>
<dbReference type="SUPFAM" id="SSF49464">
    <property type="entry name" value="Carboxypeptidase regulatory domain-like"/>
    <property type="match status" value="1"/>
</dbReference>
<keyword evidence="4 7" id="KW-0812">Transmembrane</keyword>
<evidence type="ECO:0000259" key="8">
    <source>
        <dbReference type="Pfam" id="PF07715"/>
    </source>
</evidence>
<dbReference type="InterPro" id="IPR008969">
    <property type="entry name" value="CarboxyPept-like_regulatory"/>
</dbReference>
<dbReference type="InterPro" id="IPR012910">
    <property type="entry name" value="Plug_dom"/>
</dbReference>
<dbReference type="NCBIfam" id="TIGR04057">
    <property type="entry name" value="SusC_RagA_signa"/>
    <property type="match status" value="1"/>
</dbReference>
<dbReference type="InterPro" id="IPR036942">
    <property type="entry name" value="Beta-barrel_TonB_sf"/>
</dbReference>
<dbReference type="InterPro" id="IPR023996">
    <property type="entry name" value="TonB-dep_OMP_SusC/RagA"/>
</dbReference>
<keyword evidence="6 7" id="KW-0998">Cell outer membrane</keyword>
<evidence type="ECO:0000256" key="1">
    <source>
        <dbReference type="ARBA" id="ARBA00004571"/>
    </source>
</evidence>
<dbReference type="EMBL" id="FNMY01000001">
    <property type="protein sequence ID" value="SDW17125.1"/>
    <property type="molecule type" value="Genomic_DNA"/>
</dbReference>
<dbReference type="Gene3D" id="2.40.170.20">
    <property type="entry name" value="TonB-dependent receptor, beta-barrel domain"/>
    <property type="match status" value="1"/>
</dbReference>
<dbReference type="Pfam" id="PF13715">
    <property type="entry name" value="CarbopepD_reg_2"/>
    <property type="match status" value="1"/>
</dbReference>
<dbReference type="InterPro" id="IPR037066">
    <property type="entry name" value="Plug_dom_sf"/>
</dbReference>
<dbReference type="InterPro" id="IPR023997">
    <property type="entry name" value="TonB-dep_OMP_SusC/RagA_CS"/>
</dbReference>
<evidence type="ECO:0000313" key="9">
    <source>
        <dbReference type="EMBL" id="SDW17125.1"/>
    </source>
</evidence>
<evidence type="ECO:0000256" key="4">
    <source>
        <dbReference type="ARBA" id="ARBA00022692"/>
    </source>
</evidence>
<evidence type="ECO:0000313" key="10">
    <source>
        <dbReference type="Proteomes" id="UP000199592"/>
    </source>
</evidence>
<comment type="similarity">
    <text evidence="7">Belongs to the TonB-dependent receptor family.</text>
</comment>
<dbReference type="RefSeq" id="WP_090294807.1">
    <property type="nucleotide sequence ID" value="NZ_FNKI01000002.1"/>
</dbReference>
<protein>
    <submittedName>
        <fullName evidence="9">TonB-linked outer membrane protein, SusC/RagA family</fullName>
    </submittedName>
</protein>
<sequence>MKKLSFYVNRKTLFLLFHLLLAPLLTSSMVAGLSIQSKVTGKVTDSDGLPIAGVNIVVESKNVGSISDMDGSFSIQAGPNDVLVFSMVGFKHLSVPIFGRDEIIVQMQEDVTALGEVVLNAGYYTVSEKERTGSIVKVKSMDLEKQPISNPIAGLQGRATGVQIQQTSGLPGANFNIQIRGQNSIRSVGNDPLYIIDGVPFSSVSLGEQQASIALPGTGISPLNNLDPNTIESIEILKDADATAIYGSRGANGVVLITTKKGKGGPTQISFNVFTGLGSVTNTLDMLNTAEYLELRNEAYANDGVDPIPDNAYDVNGTWNPNRYTNWQKELFGKTAFMTNLQGSISGGDQHTQFLVSGNYHGQTDVLPGDYTSSKVSGLANISHRTLDDRFSVQLSTNYSSAVNNLPNANSMVTQGIVLPPNAPELYQEDGSLNWENSTWDNPLRHLKDSYNSRTTTFIGNMRLAYTLMPELQFMANLGYTENHIKEIRLVPSTRIDPAFGIGSENSYAVHNTGERNSWIIEPQLVWNHGFGKLSLQSLVGLSFQEQSSEQLSLQAFGFSSNSLIESKAAANDLSVFGDINQKYRYQAIFGRLNFNYQGKYIVNLTGRRDGSSRFGPNKRFSNFGAAGLAWVFSEEPFMQKTFPFLSFAKIKGSYGTSGNDQIGDYQYLDTYSFSNLQYQNSLGLYPTRLFNPDFSWELNKKMEVSLELGLFKDRIRFIGNYYRSRSSNQLVGIPLPATTGFGSIIGNLEATVENTGIELELATVNIQNKNFRWSSSFNLTIPKNKLVSFPDLEGSTYANQLVIGEPLNSIKLYQLNGVDPETGLYEFEDFNGDGEITSVDDKQVIKHMNPEFFGGLNNSLSLGKFNLDVLFQFSKQMGFNYWRNGSIPGSNRNLPQRLLQRWQTEGDMAPVQRMTVGRSLDPLIGYFNHQQSDAVVSDASYLRLKTLSISYTLMDKIKGGIGCEIYARGQNLWTWTDYFGLDPETQSTQTVPSLRILSLGTIIKF</sequence>
<organism evidence="9 10">
    <name type="scientific">Flagellimonas zhangzhouensis</name>
    <dbReference type="NCBI Taxonomy" id="1073328"/>
    <lineage>
        <taxon>Bacteria</taxon>
        <taxon>Pseudomonadati</taxon>
        <taxon>Bacteroidota</taxon>
        <taxon>Flavobacteriia</taxon>
        <taxon>Flavobacteriales</taxon>
        <taxon>Flavobacteriaceae</taxon>
        <taxon>Flagellimonas</taxon>
    </lineage>
</organism>
<dbReference type="NCBIfam" id="TIGR04056">
    <property type="entry name" value="OMP_RagA_SusC"/>
    <property type="match status" value="1"/>
</dbReference>
<dbReference type="Gene3D" id="2.170.130.10">
    <property type="entry name" value="TonB-dependent receptor, plug domain"/>
    <property type="match status" value="1"/>
</dbReference>
<evidence type="ECO:0000256" key="3">
    <source>
        <dbReference type="ARBA" id="ARBA00022452"/>
    </source>
</evidence>
<dbReference type="InterPro" id="IPR039426">
    <property type="entry name" value="TonB-dep_rcpt-like"/>
</dbReference>
<evidence type="ECO:0000256" key="7">
    <source>
        <dbReference type="PROSITE-ProRule" id="PRU01360"/>
    </source>
</evidence>
<dbReference type="Pfam" id="PF07715">
    <property type="entry name" value="Plug"/>
    <property type="match status" value="1"/>
</dbReference>
<accession>A0A1H2RCU1</accession>
<keyword evidence="10" id="KW-1185">Reference proteome</keyword>
<dbReference type="STRING" id="1073328.SAMN05216294_1935"/>